<gene>
    <name evidence="3" type="ORF">Lalb_Chr12g0203961</name>
</gene>
<protein>
    <submittedName>
        <fullName evidence="3">Putative tetratricopeptide-like helical domain-containing protein</fullName>
    </submittedName>
</protein>
<dbReference type="Gene3D" id="1.25.40.10">
    <property type="entry name" value="Tetratricopeptide repeat domain"/>
    <property type="match status" value="4"/>
</dbReference>
<dbReference type="Pfam" id="PF13041">
    <property type="entry name" value="PPR_2"/>
    <property type="match status" value="3"/>
</dbReference>
<evidence type="ECO:0000256" key="1">
    <source>
        <dbReference type="ARBA" id="ARBA00006643"/>
    </source>
</evidence>
<dbReference type="AlphaFoldDB" id="A0A6A5M7P5"/>
<dbReference type="GO" id="GO:0048731">
    <property type="term" value="P:system development"/>
    <property type="evidence" value="ECO:0007669"/>
    <property type="project" value="UniProtKB-ARBA"/>
</dbReference>
<comment type="caution">
    <text evidence="3">The sequence shown here is derived from an EMBL/GenBank/DDBJ whole genome shotgun (WGS) entry which is preliminary data.</text>
</comment>
<dbReference type="FunFam" id="1.25.40.10:FF:000333">
    <property type="entry name" value="Pentatricopeptide repeat-containing protein"/>
    <property type="match status" value="1"/>
</dbReference>
<dbReference type="InterPro" id="IPR002885">
    <property type="entry name" value="PPR_rpt"/>
</dbReference>
<organism evidence="3 4">
    <name type="scientific">Lupinus albus</name>
    <name type="common">White lupine</name>
    <name type="synonym">Lupinus termis</name>
    <dbReference type="NCBI Taxonomy" id="3870"/>
    <lineage>
        <taxon>Eukaryota</taxon>
        <taxon>Viridiplantae</taxon>
        <taxon>Streptophyta</taxon>
        <taxon>Embryophyta</taxon>
        <taxon>Tracheophyta</taxon>
        <taxon>Spermatophyta</taxon>
        <taxon>Magnoliopsida</taxon>
        <taxon>eudicotyledons</taxon>
        <taxon>Gunneridae</taxon>
        <taxon>Pentapetalae</taxon>
        <taxon>rosids</taxon>
        <taxon>fabids</taxon>
        <taxon>Fabales</taxon>
        <taxon>Fabaceae</taxon>
        <taxon>Papilionoideae</taxon>
        <taxon>50 kb inversion clade</taxon>
        <taxon>genistoids sensu lato</taxon>
        <taxon>core genistoids</taxon>
        <taxon>Genisteae</taxon>
        <taxon>Lupinus</taxon>
    </lineage>
</organism>
<dbReference type="GO" id="GO:0009451">
    <property type="term" value="P:RNA modification"/>
    <property type="evidence" value="ECO:0007669"/>
    <property type="project" value="InterPro"/>
</dbReference>
<proteinExistence type="inferred from homology"/>
<dbReference type="EMBL" id="WOCE01000012">
    <property type="protein sequence ID" value="KAE9602853.1"/>
    <property type="molecule type" value="Genomic_DNA"/>
</dbReference>
<evidence type="ECO:0000313" key="4">
    <source>
        <dbReference type="Proteomes" id="UP000447434"/>
    </source>
</evidence>
<comment type="similarity">
    <text evidence="1">Belongs to the PPR family. PCMP-H subfamily.</text>
</comment>
<dbReference type="InterPro" id="IPR046960">
    <property type="entry name" value="PPR_At4g14850-like_plant"/>
</dbReference>
<sequence length="593" mass="66669">MLLVILHRFTTKRVPHFHPLHPRVSPTLLSQITRRPLLLPPANLFSTHNVNDIYRVNLTIAILSRSGNIDAARHLFDEMPHKDIVTWNSMLTAYWQNGLLEHSISLFHSMPAKNVVSYNSIVTAYVQNDMLDDAFCYFVSIPEKNAASYNAMISGFVKSGLMREAQKLFEEMPRPNVVSYTMMIDGYASVEGGIRRARVLFDAMPHRNEVTWNVMISGLVENGLCEEAWEVFERMPQKNVVAMTAMITGFCKEGMMEKARTLFEEIRCRDRVSWNIMITGYAQNGRGEDALNLFSQMIRAGMQPDDLTFVSLFTACGSLASLEEGRQIYGLVIKHGFDSDLSVSNALVTMYSKCGGVVDSELAFGQISHPDIVSWNTIIAAFSQHGLYNKACSYFDQMLTVRVEPDGITFLSLLSACCRAGKVDESISLFNLMIHNYDIPPRSEHYACLVDIMSRAGQLQRAYKIIQEMPLEADSSIWSALLAACSVHLNVKLGELAARKMLNLDPRNSGAYVMLSNIYAAAGKWKDVNRVRVVMKEQGVKKQTAFSWMQIGNKIHCFAGGDSSHPNTSDIRVALRWITLHMKVKGDTEEVFL</sequence>
<dbReference type="OrthoDB" id="185373at2759"/>
<dbReference type="Proteomes" id="UP000447434">
    <property type="component" value="Chromosome 12"/>
</dbReference>
<dbReference type="PANTHER" id="PTHR47926:SF436">
    <property type="entry name" value="PENTATRICOPEPTIDE REPEAT-CONTAINING PROTEIN ELI1, CHLOROPLASTIC-LIKE ISOFORM X2"/>
    <property type="match status" value="1"/>
</dbReference>
<reference evidence="4" key="1">
    <citation type="journal article" date="2020" name="Nat. Commun.">
        <title>Genome sequence of the cluster root forming white lupin.</title>
        <authorList>
            <person name="Hufnagel B."/>
            <person name="Marques A."/>
            <person name="Soriano A."/>
            <person name="Marques L."/>
            <person name="Divol F."/>
            <person name="Doumas P."/>
            <person name="Sallet E."/>
            <person name="Mancinotti D."/>
            <person name="Carrere S."/>
            <person name="Marande W."/>
            <person name="Arribat S."/>
            <person name="Keller J."/>
            <person name="Huneau C."/>
            <person name="Blein T."/>
            <person name="Aime D."/>
            <person name="Laguerre M."/>
            <person name="Taylor J."/>
            <person name="Schubert V."/>
            <person name="Nelson M."/>
            <person name="Geu-Flores F."/>
            <person name="Crespi M."/>
            <person name="Gallardo-Guerrero K."/>
            <person name="Delaux P.-M."/>
            <person name="Salse J."/>
            <person name="Berges H."/>
            <person name="Guyot R."/>
            <person name="Gouzy J."/>
            <person name="Peret B."/>
        </authorList>
    </citation>
    <scope>NUCLEOTIDE SEQUENCE [LARGE SCALE GENOMIC DNA]</scope>
    <source>
        <strain evidence="4">cv. Amiga</strain>
    </source>
</reference>
<dbReference type="PROSITE" id="PS51375">
    <property type="entry name" value="PPR"/>
    <property type="match status" value="6"/>
</dbReference>
<dbReference type="InterPro" id="IPR046848">
    <property type="entry name" value="E_motif"/>
</dbReference>
<evidence type="ECO:0000256" key="2">
    <source>
        <dbReference type="ARBA" id="ARBA00022737"/>
    </source>
</evidence>
<dbReference type="InterPro" id="IPR011990">
    <property type="entry name" value="TPR-like_helical_dom_sf"/>
</dbReference>
<dbReference type="Pfam" id="PF20431">
    <property type="entry name" value="E_motif"/>
    <property type="match status" value="1"/>
</dbReference>
<accession>A0A6A5M7P5</accession>
<dbReference type="GO" id="GO:0003723">
    <property type="term" value="F:RNA binding"/>
    <property type="evidence" value="ECO:0007669"/>
    <property type="project" value="InterPro"/>
</dbReference>
<keyword evidence="4" id="KW-1185">Reference proteome</keyword>
<dbReference type="SUPFAM" id="SSF48452">
    <property type="entry name" value="TPR-like"/>
    <property type="match status" value="1"/>
</dbReference>
<dbReference type="Pfam" id="PF01535">
    <property type="entry name" value="PPR"/>
    <property type="match status" value="6"/>
</dbReference>
<dbReference type="FunFam" id="1.25.40.10:FF:000125">
    <property type="entry name" value="Pentatricopeptide repeat-containing protein"/>
    <property type="match status" value="1"/>
</dbReference>
<evidence type="ECO:0000313" key="3">
    <source>
        <dbReference type="EMBL" id="KAE9602853.1"/>
    </source>
</evidence>
<dbReference type="FunFam" id="1.25.40.10:FF:000842">
    <property type="entry name" value="Pentatricopeptide repeat-containing protein mitochondrial"/>
    <property type="match status" value="1"/>
</dbReference>
<keyword evidence="2" id="KW-0677">Repeat</keyword>
<name>A0A6A5M7P5_LUPAL</name>
<dbReference type="NCBIfam" id="TIGR00756">
    <property type="entry name" value="PPR"/>
    <property type="match status" value="7"/>
</dbReference>
<dbReference type="PANTHER" id="PTHR47926">
    <property type="entry name" value="PENTATRICOPEPTIDE REPEAT-CONTAINING PROTEIN"/>
    <property type="match status" value="1"/>
</dbReference>